<evidence type="ECO:0000259" key="3">
    <source>
        <dbReference type="Pfam" id="PF13406"/>
    </source>
</evidence>
<proteinExistence type="predicted"/>
<dbReference type="Gene3D" id="1.10.530.10">
    <property type="match status" value="1"/>
</dbReference>
<dbReference type="Pfam" id="PF13406">
    <property type="entry name" value="SLT_2"/>
    <property type="match status" value="1"/>
</dbReference>
<dbReference type="InterPro" id="IPR023346">
    <property type="entry name" value="Lysozyme-like_dom_sf"/>
</dbReference>
<evidence type="ECO:0000313" key="4">
    <source>
        <dbReference type="EMBL" id="GAA1220258.1"/>
    </source>
</evidence>
<dbReference type="InterPro" id="IPR031304">
    <property type="entry name" value="SLT_2"/>
</dbReference>
<feature type="region of interest" description="Disordered" evidence="1">
    <location>
        <begin position="180"/>
        <end position="203"/>
    </location>
</feature>
<organism evidence="4 5">
    <name type="scientific">Prauserella alba</name>
    <dbReference type="NCBI Taxonomy" id="176898"/>
    <lineage>
        <taxon>Bacteria</taxon>
        <taxon>Bacillati</taxon>
        <taxon>Actinomycetota</taxon>
        <taxon>Actinomycetes</taxon>
        <taxon>Pseudonocardiales</taxon>
        <taxon>Pseudonocardiaceae</taxon>
        <taxon>Prauserella</taxon>
    </lineage>
</organism>
<protein>
    <submittedName>
        <fullName evidence="4">Lytic murein transglycosylase</fullName>
    </submittedName>
</protein>
<accession>A0ABP4GBM7</accession>
<name>A0ABP4GBM7_9PSEU</name>
<feature type="domain" description="Transglycosylase SLT" evidence="3">
    <location>
        <begin position="206"/>
        <end position="247"/>
    </location>
</feature>
<dbReference type="PANTHER" id="PTHR30163">
    <property type="entry name" value="MEMBRANE-BOUND LYTIC MUREIN TRANSGLYCOSYLASE B"/>
    <property type="match status" value="1"/>
</dbReference>
<dbReference type="Proteomes" id="UP001500467">
    <property type="component" value="Unassembled WGS sequence"/>
</dbReference>
<keyword evidence="2" id="KW-0812">Transmembrane</keyword>
<reference evidence="5" key="1">
    <citation type="journal article" date="2019" name="Int. J. Syst. Evol. Microbiol.">
        <title>The Global Catalogue of Microorganisms (GCM) 10K type strain sequencing project: providing services to taxonomists for standard genome sequencing and annotation.</title>
        <authorList>
            <consortium name="The Broad Institute Genomics Platform"/>
            <consortium name="The Broad Institute Genome Sequencing Center for Infectious Disease"/>
            <person name="Wu L."/>
            <person name="Ma J."/>
        </authorList>
    </citation>
    <scope>NUCLEOTIDE SEQUENCE [LARGE SCALE GENOMIC DNA]</scope>
    <source>
        <strain evidence="5">JCM 13022</strain>
    </source>
</reference>
<keyword evidence="2" id="KW-0472">Membrane</keyword>
<comment type="caution">
    <text evidence="4">The sequence shown here is derived from an EMBL/GenBank/DDBJ whole genome shotgun (WGS) entry which is preliminary data.</text>
</comment>
<dbReference type="InterPro" id="IPR043426">
    <property type="entry name" value="MltB-like"/>
</dbReference>
<keyword evidence="2" id="KW-1133">Transmembrane helix</keyword>
<dbReference type="SUPFAM" id="SSF53955">
    <property type="entry name" value="Lysozyme-like"/>
    <property type="match status" value="1"/>
</dbReference>
<evidence type="ECO:0000256" key="2">
    <source>
        <dbReference type="SAM" id="Phobius"/>
    </source>
</evidence>
<feature type="transmembrane region" description="Helical" evidence="2">
    <location>
        <begin position="23"/>
        <end position="45"/>
    </location>
</feature>
<feature type="compositionally biased region" description="Basic and acidic residues" evidence="1">
    <location>
        <begin position="193"/>
        <end position="203"/>
    </location>
</feature>
<feature type="region of interest" description="Disordered" evidence="1">
    <location>
        <begin position="48"/>
        <end position="103"/>
    </location>
</feature>
<evidence type="ECO:0000256" key="1">
    <source>
        <dbReference type="SAM" id="MobiDB-lite"/>
    </source>
</evidence>
<dbReference type="EMBL" id="BAAALM010000019">
    <property type="protein sequence ID" value="GAA1220258.1"/>
    <property type="molecule type" value="Genomic_DNA"/>
</dbReference>
<evidence type="ECO:0000313" key="5">
    <source>
        <dbReference type="Proteomes" id="UP001500467"/>
    </source>
</evidence>
<dbReference type="PANTHER" id="PTHR30163:SF8">
    <property type="entry name" value="LYTIC MUREIN TRANSGLYCOSYLASE"/>
    <property type="match status" value="1"/>
</dbReference>
<keyword evidence="5" id="KW-1185">Reference proteome</keyword>
<sequence>MRTAGTGDGGQHRDGMLPALRPVAARLGLVLLVLAVGAGGVWLAAGAATPEASPTTTDVPARDIEPASVTPGSAAPAEQASVAPDREQAPGASSGGGSRRPVDSLDTWAERTAAATGVPARALRAYGHAELAMREHAPACRVSWATLAGIGRVESDHGRYGGVTLQQDGRPSAPIIGVPLNGNPGVRSITDTDGGRLDGDRRHDRAVGPMQFIPSTWMRYASDGNGDGRADPQQIDDAAVSAARYLCVGGRDMSGADGWWAGIMSYNNSVEYAQKVFGLADGYAAQAAGARG</sequence>
<dbReference type="CDD" id="cd13399">
    <property type="entry name" value="Slt35-like"/>
    <property type="match status" value="1"/>
</dbReference>
<gene>
    <name evidence="4" type="ORF">GCM10009675_48790</name>
</gene>